<evidence type="ECO:0000313" key="5">
    <source>
        <dbReference type="Proteomes" id="UP000249518"/>
    </source>
</evidence>
<dbReference type="OrthoDB" id="9809878at2"/>
<dbReference type="GO" id="GO:0009295">
    <property type="term" value="C:nucleoid"/>
    <property type="evidence" value="ECO:0007669"/>
    <property type="project" value="TreeGrafter"/>
</dbReference>
<reference evidence="4 5" key="1">
    <citation type="submission" date="2018-06" db="EMBL/GenBank/DDBJ databases">
        <title>Genomic Encyclopedia of Type Strains, Phase III (KMG-III): the genomes of soil and plant-associated and newly described type strains.</title>
        <authorList>
            <person name="Whitman W."/>
        </authorList>
    </citation>
    <scope>NUCLEOTIDE SEQUENCE [LARGE SCALE GENOMIC DNA]</scope>
    <source>
        <strain evidence="4 5">CGMCC 1.12504</strain>
    </source>
</reference>
<dbReference type="InterPro" id="IPR011344">
    <property type="entry name" value="ssDNA-bd"/>
</dbReference>
<dbReference type="EMBL" id="QLSV01000003">
    <property type="protein sequence ID" value="RAR49625.1"/>
    <property type="molecule type" value="Genomic_DNA"/>
</dbReference>
<evidence type="ECO:0000256" key="2">
    <source>
        <dbReference type="HAMAP-Rule" id="MF_00984"/>
    </source>
</evidence>
<dbReference type="SUPFAM" id="SSF50249">
    <property type="entry name" value="Nucleic acid-binding proteins"/>
    <property type="match status" value="1"/>
</dbReference>
<keyword evidence="1 2" id="KW-0238">DNA-binding</keyword>
<protein>
    <recommendedName>
        <fullName evidence="2 3">Single-stranded DNA-binding protein</fullName>
        <shortName evidence="2">SSB</shortName>
    </recommendedName>
</protein>
<dbReference type="Proteomes" id="UP000249518">
    <property type="component" value="Unassembled WGS sequence"/>
</dbReference>
<dbReference type="PANTHER" id="PTHR10302:SF0">
    <property type="entry name" value="SINGLE-STRANDED DNA-BINDING PROTEIN, MITOCHONDRIAL"/>
    <property type="match status" value="1"/>
</dbReference>
<evidence type="ECO:0000256" key="3">
    <source>
        <dbReference type="PIRNR" id="PIRNR002070"/>
    </source>
</evidence>
<accession>A0A328WWE7</accession>
<proteinExistence type="inferred from homology"/>
<dbReference type="GO" id="GO:0006260">
    <property type="term" value="P:DNA replication"/>
    <property type="evidence" value="ECO:0007669"/>
    <property type="project" value="InterPro"/>
</dbReference>
<dbReference type="CDD" id="cd04496">
    <property type="entry name" value="SSB_OBF"/>
    <property type="match status" value="1"/>
</dbReference>
<sequence>MNAMKNKVQLIGHVGNEPIIRDLDGGKKVANLSLATKDVFVNKSGDQKEQTQWHSVVAWGKTAEIIERFVEKGKQIGITGKLTSRSYDDKEGNKRYVTEVVVSELLLMK</sequence>
<dbReference type="PANTHER" id="PTHR10302">
    <property type="entry name" value="SINGLE-STRANDED DNA-BINDING PROTEIN"/>
    <property type="match status" value="1"/>
</dbReference>
<evidence type="ECO:0000313" key="4">
    <source>
        <dbReference type="EMBL" id="RAR49625.1"/>
    </source>
</evidence>
<gene>
    <name evidence="4" type="ORF">B0I10_10345</name>
</gene>
<comment type="caution">
    <text evidence="4">The sequence shown here is derived from an EMBL/GenBank/DDBJ whole genome shotgun (WGS) entry which is preliminary data.</text>
</comment>
<dbReference type="PROSITE" id="PS50935">
    <property type="entry name" value="SSB"/>
    <property type="match status" value="1"/>
</dbReference>
<dbReference type="HAMAP" id="MF_00984">
    <property type="entry name" value="SSB"/>
    <property type="match status" value="1"/>
</dbReference>
<dbReference type="InterPro" id="IPR000424">
    <property type="entry name" value="Primosome_PriB/ssb"/>
</dbReference>
<dbReference type="PIRSF" id="PIRSF002070">
    <property type="entry name" value="SSB"/>
    <property type="match status" value="1"/>
</dbReference>
<keyword evidence="5" id="KW-1185">Reference proteome</keyword>
<comment type="caution">
    <text evidence="2">Lacks conserved residue(s) required for the propagation of feature annotation.</text>
</comment>
<dbReference type="AlphaFoldDB" id="A0A328WWE7"/>
<dbReference type="Gene3D" id="2.40.50.140">
    <property type="entry name" value="Nucleic acid-binding proteins"/>
    <property type="match status" value="1"/>
</dbReference>
<dbReference type="GO" id="GO:0003697">
    <property type="term" value="F:single-stranded DNA binding"/>
    <property type="evidence" value="ECO:0007669"/>
    <property type="project" value="UniProtKB-UniRule"/>
</dbReference>
<evidence type="ECO:0000256" key="1">
    <source>
        <dbReference type="ARBA" id="ARBA00023125"/>
    </source>
</evidence>
<dbReference type="NCBIfam" id="TIGR00621">
    <property type="entry name" value="ssb"/>
    <property type="match status" value="1"/>
</dbReference>
<organism evidence="4 5">
    <name type="scientific">Flavobacterium lacus</name>
    <dbReference type="NCBI Taxonomy" id="1353778"/>
    <lineage>
        <taxon>Bacteria</taxon>
        <taxon>Pseudomonadati</taxon>
        <taxon>Bacteroidota</taxon>
        <taxon>Flavobacteriia</taxon>
        <taxon>Flavobacteriales</taxon>
        <taxon>Flavobacteriaceae</taxon>
        <taxon>Flavobacterium</taxon>
    </lineage>
</organism>
<comment type="subunit">
    <text evidence="2">Homotetramer.</text>
</comment>
<name>A0A328WWE7_9FLAO</name>
<dbReference type="Pfam" id="PF00436">
    <property type="entry name" value="SSB"/>
    <property type="match status" value="1"/>
</dbReference>
<dbReference type="InterPro" id="IPR012340">
    <property type="entry name" value="NA-bd_OB-fold"/>
</dbReference>